<proteinExistence type="predicted"/>
<evidence type="ECO:0000313" key="3">
    <source>
        <dbReference type="Proteomes" id="UP000011115"/>
    </source>
</evidence>
<dbReference type="AlphaFoldDB" id="M1DCD3"/>
<dbReference type="PaxDb" id="4113-PGSC0003DMT400086726"/>
<dbReference type="Proteomes" id="UP000011115">
    <property type="component" value="Unassembled WGS sequence"/>
</dbReference>
<evidence type="ECO:0008006" key="4">
    <source>
        <dbReference type="Google" id="ProtNLM"/>
    </source>
</evidence>
<evidence type="ECO:0000313" key="2">
    <source>
        <dbReference type="EnsemblPlants" id="PGSC0003DMT400086726"/>
    </source>
</evidence>
<reference evidence="2" key="2">
    <citation type="submission" date="2015-06" db="UniProtKB">
        <authorList>
            <consortium name="EnsemblPlants"/>
        </authorList>
    </citation>
    <scope>IDENTIFICATION</scope>
    <source>
        <strain evidence="2">DM1-3 516 R44</strain>
    </source>
</reference>
<dbReference type="InParanoid" id="M1DCD3"/>
<evidence type="ECO:0000256" key="1">
    <source>
        <dbReference type="SAM" id="MobiDB-lite"/>
    </source>
</evidence>
<dbReference type="Gramene" id="PGSC0003DMT400086726">
    <property type="protein sequence ID" value="PGSC0003DMT400086726"/>
    <property type="gene ID" value="PGSC0003DMG400036297"/>
</dbReference>
<dbReference type="EnsemblPlants" id="PGSC0003DMT400086726">
    <property type="protein sequence ID" value="PGSC0003DMT400086726"/>
    <property type="gene ID" value="PGSC0003DMG400036297"/>
</dbReference>
<organism evidence="2 3">
    <name type="scientific">Solanum tuberosum</name>
    <name type="common">Potato</name>
    <dbReference type="NCBI Taxonomy" id="4113"/>
    <lineage>
        <taxon>Eukaryota</taxon>
        <taxon>Viridiplantae</taxon>
        <taxon>Streptophyta</taxon>
        <taxon>Embryophyta</taxon>
        <taxon>Tracheophyta</taxon>
        <taxon>Spermatophyta</taxon>
        <taxon>Magnoliopsida</taxon>
        <taxon>eudicotyledons</taxon>
        <taxon>Gunneridae</taxon>
        <taxon>Pentapetalae</taxon>
        <taxon>asterids</taxon>
        <taxon>lamiids</taxon>
        <taxon>Solanales</taxon>
        <taxon>Solanaceae</taxon>
        <taxon>Solanoideae</taxon>
        <taxon>Solaneae</taxon>
        <taxon>Solanum</taxon>
    </lineage>
</organism>
<name>M1DCD3_SOLTU</name>
<dbReference type="HOGENOM" id="CLU_1605576_0_0_1"/>
<feature type="compositionally biased region" description="Basic and acidic residues" evidence="1">
    <location>
        <begin position="40"/>
        <end position="56"/>
    </location>
</feature>
<sequence length="169" mass="19075">MSPNGRELNVMVRTNIDMPSRKRVRGITINEGGSNPQKKGRQEPLSGDKGKGKRPISDRIARITQVMILKMGHLAHSDDTRATRLEISIPWMIESTITIAFTLSEFQWMIWLYLRTSENPLTIAGEVHMDGTTAEGSEAETDEEQIEVHDDEVFDDLADLEDAMVEKVH</sequence>
<feature type="region of interest" description="Disordered" evidence="1">
    <location>
        <begin position="22"/>
        <end position="56"/>
    </location>
</feature>
<keyword evidence="3" id="KW-1185">Reference proteome</keyword>
<accession>M1DCD3</accession>
<reference evidence="3" key="1">
    <citation type="journal article" date="2011" name="Nature">
        <title>Genome sequence and analysis of the tuber crop potato.</title>
        <authorList>
            <consortium name="The Potato Genome Sequencing Consortium"/>
        </authorList>
    </citation>
    <scope>NUCLEOTIDE SEQUENCE [LARGE SCALE GENOMIC DNA]</scope>
    <source>
        <strain evidence="3">cv. DM1-3 516 R44</strain>
    </source>
</reference>
<protein>
    <recommendedName>
        <fullName evidence="4">Polyprotein protein</fullName>
    </recommendedName>
</protein>